<evidence type="ECO:0000256" key="5">
    <source>
        <dbReference type="ARBA" id="ARBA00023014"/>
    </source>
</evidence>
<dbReference type="SUPFAM" id="SSF54862">
    <property type="entry name" value="4Fe-4S ferredoxins"/>
    <property type="match status" value="1"/>
</dbReference>
<dbReference type="EMBL" id="AGVO01000044">
    <property type="protein sequence ID" value="EHI52415.1"/>
    <property type="molecule type" value="Genomic_DNA"/>
</dbReference>
<sequence length="229" mass="24403">MNSFVIADPSLCIGCRTCEVACAVSHQSTSCAGTVEREGGLRLAIEDGHLVSKDSYFQPRLKVIVGSKVTTPVLCRQCEDKPCAVACPNNAIVSEDGCVKVLQARCIGCKSCVVACPYGAMAVVVKEVAPAADALFKRPQTKAQALKCDLCRHREAGPACVEVCPTQALRLVTPESLGELNRQKQLASASRSWHKGNALDGVRRPLLAAACASVLSIPDKPFSLKAFYR</sequence>
<dbReference type="PROSITE" id="PS51379">
    <property type="entry name" value="4FE4S_FER_2"/>
    <property type="match status" value="2"/>
</dbReference>
<dbReference type="Pfam" id="PF12800">
    <property type="entry name" value="Fer4_4"/>
    <property type="match status" value="1"/>
</dbReference>
<evidence type="ECO:0000256" key="2">
    <source>
        <dbReference type="ARBA" id="ARBA00022723"/>
    </source>
</evidence>
<comment type="caution">
    <text evidence="7">The sequence shown here is derived from an EMBL/GenBank/DDBJ whole genome shotgun (WGS) entry which is preliminary data.</text>
</comment>
<dbReference type="CDD" id="cd10554">
    <property type="entry name" value="HycB_like"/>
    <property type="match status" value="1"/>
</dbReference>
<protein>
    <submittedName>
        <fullName evidence="7">Electron transport protein</fullName>
    </submittedName>
</protein>
<organism evidence="7 8">
    <name type="scientific">Aeromonas salmonicida subsp. salmonicida 01-B526</name>
    <dbReference type="NCBI Taxonomy" id="1076135"/>
    <lineage>
        <taxon>Bacteria</taxon>
        <taxon>Pseudomonadati</taxon>
        <taxon>Pseudomonadota</taxon>
        <taxon>Gammaproteobacteria</taxon>
        <taxon>Aeromonadales</taxon>
        <taxon>Aeromonadaceae</taxon>
        <taxon>Aeromonas</taxon>
    </lineage>
</organism>
<keyword evidence="5" id="KW-0411">Iron-sulfur</keyword>
<accession>A0ABN0DZR6</accession>
<evidence type="ECO:0000313" key="8">
    <source>
        <dbReference type="Proteomes" id="UP000006428"/>
    </source>
</evidence>
<proteinExistence type="predicted"/>
<evidence type="ECO:0000313" key="7">
    <source>
        <dbReference type="EMBL" id="EHI52415.1"/>
    </source>
</evidence>
<keyword evidence="3" id="KW-0677">Repeat</keyword>
<dbReference type="RefSeq" id="WP_005315182.1">
    <property type="nucleotide sequence ID" value="NZ_AGVO01000044.1"/>
</dbReference>
<evidence type="ECO:0000259" key="6">
    <source>
        <dbReference type="PROSITE" id="PS51379"/>
    </source>
</evidence>
<evidence type="ECO:0000256" key="4">
    <source>
        <dbReference type="ARBA" id="ARBA00023004"/>
    </source>
</evidence>
<keyword evidence="2" id="KW-0479">Metal-binding</keyword>
<dbReference type="Pfam" id="PF13247">
    <property type="entry name" value="Fer4_11"/>
    <property type="match status" value="1"/>
</dbReference>
<dbReference type="PANTHER" id="PTHR42859:SF17">
    <property type="entry name" value="ELECTRON TRANSPORT PROTEIN HYDN-RELATED"/>
    <property type="match status" value="1"/>
</dbReference>
<feature type="domain" description="4Fe-4S ferredoxin-type" evidence="6">
    <location>
        <begin position="97"/>
        <end position="126"/>
    </location>
</feature>
<dbReference type="PROSITE" id="PS00198">
    <property type="entry name" value="4FE4S_FER_1"/>
    <property type="match status" value="1"/>
</dbReference>
<dbReference type="Proteomes" id="UP000006428">
    <property type="component" value="Unassembled WGS sequence"/>
</dbReference>
<gene>
    <name evidence="7" type="ORF">IYQ_11286</name>
</gene>
<dbReference type="PANTHER" id="PTHR42859">
    <property type="entry name" value="OXIDOREDUCTASE"/>
    <property type="match status" value="1"/>
</dbReference>
<name>A0ABN0DZR6_AERSS</name>
<evidence type="ECO:0000256" key="3">
    <source>
        <dbReference type="ARBA" id="ARBA00022737"/>
    </source>
</evidence>
<dbReference type="InterPro" id="IPR017896">
    <property type="entry name" value="4Fe4S_Fe-S-bd"/>
</dbReference>
<dbReference type="InterPro" id="IPR050294">
    <property type="entry name" value="RnfB_subfamily"/>
</dbReference>
<keyword evidence="8" id="KW-1185">Reference proteome</keyword>
<reference evidence="7 8" key="1">
    <citation type="journal article" date="2012" name="Front. Microbiol.">
        <title>Draft Genome Sequence of the Virulent Strain 01-B526 of the Fish Pathogen Aeromonas salmonicida.</title>
        <authorList>
            <person name="Charette S.J."/>
            <person name="Brochu F."/>
            <person name="Boyle B."/>
            <person name="Filion G."/>
            <person name="Tanaka K.H."/>
            <person name="Derome N."/>
        </authorList>
    </citation>
    <scope>NUCLEOTIDE SEQUENCE [LARGE SCALE GENOMIC DNA]</scope>
    <source>
        <strain evidence="7 8">01-B526</strain>
    </source>
</reference>
<keyword evidence="4" id="KW-0408">Iron</keyword>
<keyword evidence="1" id="KW-0004">4Fe-4S</keyword>
<dbReference type="InterPro" id="IPR017900">
    <property type="entry name" value="4Fe4S_Fe_S_CS"/>
</dbReference>
<evidence type="ECO:0000256" key="1">
    <source>
        <dbReference type="ARBA" id="ARBA00022485"/>
    </source>
</evidence>
<dbReference type="Gene3D" id="3.30.70.20">
    <property type="match status" value="2"/>
</dbReference>
<feature type="domain" description="4Fe-4S ferredoxin-type" evidence="6">
    <location>
        <begin position="2"/>
        <end position="32"/>
    </location>
</feature>